<gene>
    <name evidence="1" type="ORF">J2I46_21690</name>
</gene>
<sequence>MKKEAAYQPTGVVLFNQLPPSALDIPKIRRVDYKPEPGDPGLKSLLKPFLSKDGLRPAMMNVFFGATDIVATDGHRIALLPHKTAKPTVYSTDGKVIDERYPDYPTAFPVVSPTTHKEYRADLQALRSYTSAAILFTDKPYHYFALEKGPNDWIGLNGKYLLDTLTFFEKLGATSLYINISERNRIVLFSQKPYRGIGNQPVIGLMPNAINIDGMGRLLPFQPKTIFYPTDLKKLELRAYWSLPRNLVVGHNPQITHTYNSTSGQWTRHADASVQDDPSLAIRAKALLLIQRQRLRLAA</sequence>
<evidence type="ECO:0000313" key="1">
    <source>
        <dbReference type="EMBL" id="MBO0951213.1"/>
    </source>
</evidence>
<dbReference type="Proteomes" id="UP000664628">
    <property type="component" value="Unassembled WGS sequence"/>
</dbReference>
<reference evidence="1 2" key="1">
    <citation type="submission" date="2021-03" db="EMBL/GenBank/DDBJ databases">
        <title>Fibrella sp. HMF5405 genome sequencing and assembly.</title>
        <authorList>
            <person name="Kang H."/>
            <person name="Kim H."/>
            <person name="Bae S."/>
            <person name="Joh K."/>
        </authorList>
    </citation>
    <scope>NUCLEOTIDE SEQUENCE [LARGE SCALE GENOMIC DNA]</scope>
    <source>
        <strain evidence="1 2">HMF5405</strain>
    </source>
</reference>
<comment type="caution">
    <text evidence="1">The sequence shown here is derived from an EMBL/GenBank/DDBJ whole genome shotgun (WGS) entry which is preliminary data.</text>
</comment>
<name>A0ABS3JMJ3_9BACT</name>
<dbReference type="RefSeq" id="WP_207331168.1">
    <property type="nucleotide sequence ID" value="NZ_JAFMYW010000007.1"/>
</dbReference>
<protein>
    <submittedName>
        <fullName evidence="1">Uncharacterized protein</fullName>
    </submittedName>
</protein>
<dbReference type="EMBL" id="JAFMYW010000007">
    <property type="protein sequence ID" value="MBO0951213.1"/>
    <property type="molecule type" value="Genomic_DNA"/>
</dbReference>
<keyword evidence="2" id="KW-1185">Reference proteome</keyword>
<accession>A0ABS3JMJ3</accession>
<proteinExistence type="predicted"/>
<organism evidence="1 2">
    <name type="scientific">Fibrella forsythiae</name>
    <dbReference type="NCBI Taxonomy" id="2817061"/>
    <lineage>
        <taxon>Bacteria</taxon>
        <taxon>Pseudomonadati</taxon>
        <taxon>Bacteroidota</taxon>
        <taxon>Cytophagia</taxon>
        <taxon>Cytophagales</taxon>
        <taxon>Spirosomataceae</taxon>
        <taxon>Fibrella</taxon>
    </lineage>
</organism>
<evidence type="ECO:0000313" key="2">
    <source>
        <dbReference type="Proteomes" id="UP000664628"/>
    </source>
</evidence>